<protein>
    <submittedName>
        <fullName evidence="1">Uncharacterized protein</fullName>
    </submittedName>
</protein>
<proteinExistence type="predicted"/>
<dbReference type="Proteomes" id="UP001472677">
    <property type="component" value="Unassembled WGS sequence"/>
</dbReference>
<dbReference type="PANTHER" id="PTHR33348:SF7">
    <property type="entry name" value="PRECURSOR OF CEP11-RELATED"/>
    <property type="match status" value="1"/>
</dbReference>
<name>A0ABR2EW21_9ROSI</name>
<reference evidence="1 2" key="1">
    <citation type="journal article" date="2024" name="G3 (Bethesda)">
        <title>Genome assembly of Hibiscus sabdariffa L. provides insights into metabolisms of medicinal natural products.</title>
        <authorList>
            <person name="Kim T."/>
        </authorList>
    </citation>
    <scope>NUCLEOTIDE SEQUENCE [LARGE SCALE GENOMIC DNA]</scope>
    <source>
        <strain evidence="1">TK-2024</strain>
        <tissue evidence="1">Old leaves</tissue>
    </source>
</reference>
<keyword evidence="2" id="KW-1185">Reference proteome</keyword>
<gene>
    <name evidence="1" type="ORF">V6N12_059781</name>
</gene>
<sequence length="193" mass="21459">MSSFRQRNVWFFIFVLVICQEILASEGRDLKSEPCKNCSRQEDQLDANALKMPRSRNQTVGSSQERTSKAEHVDEFRPTAPGHSPGAGFVESPLDVWLRAKNYYTQFSNARKRKNKDQSTGTKDGRVWTSLKHDFVKINVNASFFMSSGSATAAAVACIANGEIVRGDARVFSVNSSAIVEVQAIRLGLVIRL</sequence>
<comment type="caution">
    <text evidence="1">The sequence shown here is derived from an EMBL/GenBank/DDBJ whole genome shotgun (WGS) entry which is preliminary data.</text>
</comment>
<dbReference type="InterPro" id="IPR033250">
    <property type="entry name" value="CEP"/>
</dbReference>
<evidence type="ECO:0000313" key="2">
    <source>
        <dbReference type="Proteomes" id="UP001472677"/>
    </source>
</evidence>
<organism evidence="1 2">
    <name type="scientific">Hibiscus sabdariffa</name>
    <name type="common">roselle</name>
    <dbReference type="NCBI Taxonomy" id="183260"/>
    <lineage>
        <taxon>Eukaryota</taxon>
        <taxon>Viridiplantae</taxon>
        <taxon>Streptophyta</taxon>
        <taxon>Embryophyta</taxon>
        <taxon>Tracheophyta</taxon>
        <taxon>Spermatophyta</taxon>
        <taxon>Magnoliopsida</taxon>
        <taxon>eudicotyledons</taxon>
        <taxon>Gunneridae</taxon>
        <taxon>Pentapetalae</taxon>
        <taxon>rosids</taxon>
        <taxon>malvids</taxon>
        <taxon>Malvales</taxon>
        <taxon>Malvaceae</taxon>
        <taxon>Malvoideae</taxon>
        <taxon>Hibiscus</taxon>
    </lineage>
</organism>
<accession>A0ABR2EW21</accession>
<dbReference type="PANTHER" id="PTHR33348">
    <property type="entry name" value="PRECURSOR OF CEP5"/>
    <property type="match status" value="1"/>
</dbReference>
<dbReference type="EMBL" id="JBBPBM010000010">
    <property type="protein sequence ID" value="KAK8566248.1"/>
    <property type="molecule type" value="Genomic_DNA"/>
</dbReference>
<evidence type="ECO:0000313" key="1">
    <source>
        <dbReference type="EMBL" id="KAK8566248.1"/>
    </source>
</evidence>